<accession>A0A8C2E778</accession>
<comment type="similarity">
    <text evidence="2 4">Belongs to the MTFR1 family.</text>
</comment>
<proteinExistence type="inferred from homology"/>
<evidence type="ECO:0000256" key="3">
    <source>
        <dbReference type="ARBA" id="ARBA00023128"/>
    </source>
</evidence>
<keyword evidence="5" id="KW-0175">Coiled coil</keyword>
<reference evidence="7" key="1">
    <citation type="submission" date="2025-08" db="UniProtKB">
        <authorList>
            <consortium name="Ensembl"/>
        </authorList>
    </citation>
    <scope>IDENTIFICATION</scope>
</reference>
<evidence type="ECO:0000256" key="5">
    <source>
        <dbReference type="SAM" id="Coils"/>
    </source>
</evidence>
<dbReference type="InterPro" id="IPR007972">
    <property type="entry name" value="Mtfr1"/>
</dbReference>
<dbReference type="GO" id="GO:0005739">
    <property type="term" value="C:mitochondrion"/>
    <property type="evidence" value="ECO:0007669"/>
    <property type="project" value="UniProtKB-SubCell"/>
</dbReference>
<feature type="region of interest" description="Disordered" evidence="6">
    <location>
        <begin position="353"/>
        <end position="393"/>
    </location>
</feature>
<organism evidence="7 8">
    <name type="scientific">Cyprinus carpio</name>
    <name type="common">Common carp</name>
    <dbReference type="NCBI Taxonomy" id="7962"/>
    <lineage>
        <taxon>Eukaryota</taxon>
        <taxon>Metazoa</taxon>
        <taxon>Chordata</taxon>
        <taxon>Craniata</taxon>
        <taxon>Vertebrata</taxon>
        <taxon>Euteleostomi</taxon>
        <taxon>Actinopterygii</taxon>
        <taxon>Neopterygii</taxon>
        <taxon>Teleostei</taxon>
        <taxon>Ostariophysi</taxon>
        <taxon>Cypriniformes</taxon>
        <taxon>Cyprinidae</taxon>
        <taxon>Cyprininae</taxon>
        <taxon>Cyprinus</taxon>
    </lineage>
</organism>
<evidence type="ECO:0000256" key="6">
    <source>
        <dbReference type="SAM" id="MobiDB-lite"/>
    </source>
</evidence>
<feature type="compositionally biased region" description="Basic residues" evidence="6">
    <location>
        <begin position="382"/>
        <end position="393"/>
    </location>
</feature>
<sequence length="393" mass="43982">MFFRQTRAPKVTDCSFKRRFRYRIEWTAADLIPQVTWRSLVQWVVVGSFVSRNPEWKHTGIQSMSLLEDIADLLRCVLEFFGVPPDMLVPVWDSTYCGQYRSIVRMIGTNLPLSPQPRQRFQIPLQTFNRHSHTDVTVDKPAIPTLEDVLWLVEEEGDSHTKFRNVVPLREAFEIPSLGSERRLSVPAQRGCRVLGQGTQPEALQKISALEEELQRLRAQIAMIVTAPSATTGSTPLPVPVLTSTPVCRPPPPPPLPSPAMGSCVEVSVSDVVRQRKAAKREKLAQCDPPVSTAPAALPSMLEVLKDLNQVKLRFVERSPGGTPVRRRRSKGVVCSSDPAALIAEALKRKFAHKQRDDSFGKENCSAEPSPFSSPDTPRILPHTRRSQGRIHL</sequence>
<dbReference type="GO" id="GO:0000266">
    <property type="term" value="P:mitochondrial fission"/>
    <property type="evidence" value="ECO:0007669"/>
    <property type="project" value="UniProtKB-UniRule"/>
</dbReference>
<evidence type="ECO:0000256" key="4">
    <source>
        <dbReference type="RuleBase" id="RU369053"/>
    </source>
</evidence>
<name>A0A8C2E778_CYPCA</name>
<feature type="coiled-coil region" evidence="5">
    <location>
        <begin position="200"/>
        <end position="227"/>
    </location>
</feature>
<dbReference type="Proteomes" id="UP000694701">
    <property type="component" value="Unplaced"/>
</dbReference>
<comment type="subcellular location">
    <subcellularLocation>
        <location evidence="1 4">Mitochondrion</location>
    </subcellularLocation>
</comment>
<dbReference type="AlphaFoldDB" id="A0A8C2E778"/>
<dbReference type="PANTHER" id="PTHR14215:SF2">
    <property type="entry name" value="MITOCHONDRIAL FISSION REGULATOR 2"/>
    <property type="match status" value="1"/>
</dbReference>
<dbReference type="Ensembl" id="ENSCCRT00020039876.1">
    <property type="protein sequence ID" value="ENSCCRP00020036533.1"/>
    <property type="gene ID" value="ENSCCRG00020016339.1"/>
</dbReference>
<evidence type="ECO:0000313" key="8">
    <source>
        <dbReference type="Proteomes" id="UP000694701"/>
    </source>
</evidence>
<protein>
    <recommendedName>
        <fullName evidence="4">Mitochondrial fission regulator</fullName>
    </recommendedName>
</protein>
<keyword evidence="3 4" id="KW-0496">Mitochondrion</keyword>
<dbReference type="GO" id="GO:0009060">
    <property type="term" value="P:aerobic respiration"/>
    <property type="evidence" value="ECO:0007669"/>
    <property type="project" value="UniProtKB-UniRule"/>
</dbReference>
<evidence type="ECO:0000256" key="2">
    <source>
        <dbReference type="ARBA" id="ARBA00005807"/>
    </source>
</evidence>
<dbReference type="Pfam" id="PF05308">
    <property type="entry name" value="Mito_fiss_reg"/>
    <property type="match status" value="1"/>
</dbReference>
<dbReference type="PANTHER" id="PTHR14215">
    <property type="entry name" value="PROTEIN OF UNKNOWN FUNCTION DUF729"/>
    <property type="match status" value="1"/>
</dbReference>
<evidence type="ECO:0000256" key="1">
    <source>
        <dbReference type="ARBA" id="ARBA00004173"/>
    </source>
</evidence>
<evidence type="ECO:0000313" key="7">
    <source>
        <dbReference type="Ensembl" id="ENSCCRP00020036533.1"/>
    </source>
</evidence>
<comment type="function">
    <text evidence="4">Plays a role in mitochondrial aerobic respiration. Regulates mitochondrial organization and fission.</text>
</comment>